<reference evidence="2 3" key="2">
    <citation type="submission" date="2024-10" db="EMBL/GenBank/DDBJ databases">
        <authorList>
            <person name="Ryan C."/>
        </authorList>
    </citation>
    <scope>NUCLEOTIDE SEQUENCE [LARGE SCALE GENOMIC DNA]</scope>
</reference>
<accession>A0ABC9CJH4</accession>
<protein>
    <submittedName>
        <fullName evidence="2">Uncharacterized protein</fullName>
    </submittedName>
</protein>
<evidence type="ECO:0000313" key="2">
    <source>
        <dbReference type="EMBL" id="CAL5021454.1"/>
    </source>
</evidence>
<keyword evidence="1" id="KW-0812">Transmembrane</keyword>
<proteinExistence type="predicted"/>
<dbReference type="EMBL" id="OZ075113">
    <property type="protein sequence ID" value="CAL5021454.1"/>
    <property type="molecule type" value="Genomic_DNA"/>
</dbReference>
<keyword evidence="1" id="KW-0472">Membrane</keyword>
<organism evidence="2 3">
    <name type="scientific">Urochloa decumbens</name>
    <dbReference type="NCBI Taxonomy" id="240449"/>
    <lineage>
        <taxon>Eukaryota</taxon>
        <taxon>Viridiplantae</taxon>
        <taxon>Streptophyta</taxon>
        <taxon>Embryophyta</taxon>
        <taxon>Tracheophyta</taxon>
        <taxon>Spermatophyta</taxon>
        <taxon>Magnoliopsida</taxon>
        <taxon>Liliopsida</taxon>
        <taxon>Poales</taxon>
        <taxon>Poaceae</taxon>
        <taxon>PACMAD clade</taxon>
        <taxon>Panicoideae</taxon>
        <taxon>Panicodae</taxon>
        <taxon>Paniceae</taxon>
        <taxon>Melinidinae</taxon>
        <taxon>Urochloa</taxon>
    </lineage>
</organism>
<reference evidence="3" key="1">
    <citation type="submission" date="2024-06" db="EMBL/GenBank/DDBJ databases">
        <authorList>
            <person name="Ryan C."/>
        </authorList>
    </citation>
    <scope>NUCLEOTIDE SEQUENCE [LARGE SCALE GENOMIC DNA]</scope>
</reference>
<evidence type="ECO:0000313" key="3">
    <source>
        <dbReference type="Proteomes" id="UP001497457"/>
    </source>
</evidence>
<gene>
    <name evidence="2" type="ORF">URODEC1_LOCUS75991</name>
</gene>
<evidence type="ECO:0000256" key="1">
    <source>
        <dbReference type="SAM" id="Phobius"/>
    </source>
</evidence>
<feature type="transmembrane region" description="Helical" evidence="1">
    <location>
        <begin position="169"/>
        <end position="189"/>
    </location>
</feature>
<sequence length="207" mass="23936">MDTTTTTQQARKAHGITASNVPKQLAFHLRIGKRGPFGGAHRGTTLLITNCYGVWSLRTHLYVKQTRFHRFYHLKKKAAAVEKLHVSLRKLGMRSWPEYDERIALLRGKLADAYWAAAPAPYRERAAAFLHAARQHRHGRRFYFCASMAMVAAYCIYVASWSAVVPARIMFLNMVIDVCLLYKPLVYIWRFTFYEPDVIVRMLERVS</sequence>
<keyword evidence="3" id="KW-1185">Reference proteome</keyword>
<feature type="transmembrane region" description="Helical" evidence="1">
    <location>
        <begin position="142"/>
        <end position="163"/>
    </location>
</feature>
<name>A0ABC9CJH4_9POAL</name>
<keyword evidence="1" id="KW-1133">Transmembrane helix</keyword>
<dbReference type="AlphaFoldDB" id="A0ABC9CJH4"/>
<dbReference type="Proteomes" id="UP001497457">
    <property type="component" value="Chromosome 3rd"/>
</dbReference>